<evidence type="ECO:0000256" key="2">
    <source>
        <dbReference type="SAM" id="MobiDB-lite"/>
    </source>
</evidence>
<protein>
    <submittedName>
        <fullName evidence="4">Uncharacterized protein</fullName>
    </submittedName>
</protein>
<evidence type="ECO:0000313" key="4">
    <source>
        <dbReference type="EMBL" id="KAF4626049.1"/>
    </source>
</evidence>
<evidence type="ECO:0000256" key="3">
    <source>
        <dbReference type="SAM" id="Phobius"/>
    </source>
</evidence>
<dbReference type="OrthoDB" id="3687641at2759"/>
<dbReference type="GO" id="GO:0043386">
    <property type="term" value="P:mycotoxin biosynthetic process"/>
    <property type="evidence" value="ECO:0007669"/>
    <property type="project" value="InterPro"/>
</dbReference>
<proteinExistence type="inferred from homology"/>
<comment type="similarity">
    <text evidence="1">Belongs to the ustYa family.</text>
</comment>
<dbReference type="Proteomes" id="UP000566819">
    <property type="component" value="Unassembled WGS sequence"/>
</dbReference>
<organism evidence="4 5">
    <name type="scientific">Cudoniella acicularis</name>
    <dbReference type="NCBI Taxonomy" id="354080"/>
    <lineage>
        <taxon>Eukaryota</taxon>
        <taxon>Fungi</taxon>
        <taxon>Dikarya</taxon>
        <taxon>Ascomycota</taxon>
        <taxon>Pezizomycotina</taxon>
        <taxon>Leotiomycetes</taxon>
        <taxon>Helotiales</taxon>
        <taxon>Tricladiaceae</taxon>
        <taxon>Cudoniella</taxon>
    </lineage>
</organism>
<gene>
    <name evidence="4" type="ORF">G7Y89_g12113</name>
</gene>
<name>A0A8H4RC68_9HELO</name>
<keyword evidence="5" id="KW-1185">Reference proteome</keyword>
<reference evidence="4 5" key="1">
    <citation type="submission" date="2020-03" db="EMBL/GenBank/DDBJ databases">
        <title>Draft Genome Sequence of Cudoniella acicularis.</title>
        <authorList>
            <person name="Buettner E."/>
            <person name="Kellner H."/>
        </authorList>
    </citation>
    <scope>NUCLEOTIDE SEQUENCE [LARGE SCALE GENOMIC DNA]</scope>
    <source>
        <strain evidence="4 5">DSM 108380</strain>
    </source>
</reference>
<keyword evidence="3" id="KW-0472">Membrane</keyword>
<accession>A0A8H4RC68</accession>
<keyword evidence="3" id="KW-1133">Transmembrane helix</keyword>
<keyword evidence="3" id="KW-0812">Transmembrane</keyword>
<evidence type="ECO:0000256" key="1">
    <source>
        <dbReference type="ARBA" id="ARBA00035112"/>
    </source>
</evidence>
<dbReference type="Pfam" id="PF11807">
    <property type="entry name" value="UstYa"/>
    <property type="match status" value="1"/>
</dbReference>
<feature type="region of interest" description="Disordered" evidence="2">
    <location>
        <begin position="1"/>
        <end position="32"/>
    </location>
</feature>
<dbReference type="AlphaFoldDB" id="A0A8H4RC68"/>
<dbReference type="InterPro" id="IPR021765">
    <property type="entry name" value="UstYa-like"/>
</dbReference>
<sequence length="244" mass="27530">MSEMIGLLSTSDESQLDDSQIEDKESRSRTQRTSRSASFGVWCILPGLLIASLISNLTQAYMWFQLRQAANACKLPLAGLEPNIEVDFGDMTPFGEISDLAALDKLWFSINTGPGIVALPNDRHLAITVCIACFARNCELGTNQTQTLKHVVHCLDVLRSEVMCTADDTPLGFRFQEINQTERAPKRKCRDWNKLVEYATENSACFRRYDPSDPRYDTFEEFMFCPPGSPYNAVIEKLRGQEIK</sequence>
<dbReference type="PANTHER" id="PTHR33365:SF6">
    <property type="entry name" value="OXIDASE USTYA"/>
    <property type="match status" value="1"/>
</dbReference>
<evidence type="ECO:0000313" key="5">
    <source>
        <dbReference type="Proteomes" id="UP000566819"/>
    </source>
</evidence>
<feature type="transmembrane region" description="Helical" evidence="3">
    <location>
        <begin position="39"/>
        <end position="64"/>
    </location>
</feature>
<dbReference type="EMBL" id="JAAMPI010001238">
    <property type="protein sequence ID" value="KAF4626049.1"/>
    <property type="molecule type" value="Genomic_DNA"/>
</dbReference>
<comment type="caution">
    <text evidence="4">The sequence shown here is derived from an EMBL/GenBank/DDBJ whole genome shotgun (WGS) entry which is preliminary data.</text>
</comment>
<dbReference type="PANTHER" id="PTHR33365">
    <property type="entry name" value="YALI0B05434P"/>
    <property type="match status" value="1"/>
</dbReference>